<keyword evidence="1" id="KW-0732">Signal</keyword>
<dbReference type="Proteomes" id="UP000001471">
    <property type="component" value="Unassembled WGS sequence"/>
</dbReference>
<name>B2W4E3_PYRTR</name>
<dbReference type="EMBL" id="DS231618">
    <property type="protein sequence ID" value="EDU47400.1"/>
    <property type="molecule type" value="Genomic_DNA"/>
</dbReference>
<dbReference type="OrthoDB" id="5089392at2759"/>
<reference evidence="3" key="1">
    <citation type="journal article" date="2013" name="G3 (Bethesda)">
        <title>Comparative genomics of a plant-pathogenic fungus, Pyrenophora tritici-repentis, reveals transduplication and the impact of repeat elements on pathogenicity and population divergence.</title>
        <authorList>
            <person name="Manning V.A."/>
            <person name="Pandelova I."/>
            <person name="Dhillon B."/>
            <person name="Wilhelm L.J."/>
            <person name="Goodwin S.B."/>
            <person name="Berlin A.M."/>
            <person name="Figueroa M."/>
            <person name="Freitag M."/>
            <person name="Hane J.K."/>
            <person name="Henrissat B."/>
            <person name="Holman W.H."/>
            <person name="Kodira C.D."/>
            <person name="Martin J."/>
            <person name="Oliver R.P."/>
            <person name="Robbertse B."/>
            <person name="Schackwitz W."/>
            <person name="Schwartz D.C."/>
            <person name="Spatafora J.W."/>
            <person name="Turgeon B.G."/>
            <person name="Yandava C."/>
            <person name="Young S."/>
            <person name="Zhou S."/>
            <person name="Zeng Q."/>
            <person name="Grigoriev I.V."/>
            <person name="Ma L.-J."/>
            <person name="Ciuffetti L.M."/>
        </authorList>
    </citation>
    <scope>NUCLEOTIDE SEQUENCE [LARGE SCALE GENOMIC DNA]</scope>
    <source>
        <strain evidence="3">Pt-1C-BFP</strain>
    </source>
</reference>
<protein>
    <submittedName>
        <fullName evidence="2">Uncharacterized protein</fullName>
    </submittedName>
</protein>
<gene>
    <name evidence="2" type="ORF">PTRG_04493</name>
</gene>
<dbReference type="OMA" id="ICINSYD"/>
<sequence length="194" mass="20294">MVAFRNIITAALALATPITAAISAAEVTVNIKVVTQKSMALQQPAQSISLVNGPLILIGQGPFPKLIFGFADIVTTATAAISQMQGMPKEPAGPATDAFVRVHQALLNILIGKAGLFQAVPFIGQPIAAVLRQIEGVVDTIAFMLIATFEARASDFQKEASTLTGTLSLCIAKYDGLSVSRNANTMSTRRAIAV</sequence>
<organism evidence="2 3">
    <name type="scientific">Pyrenophora tritici-repentis (strain Pt-1C-BFP)</name>
    <name type="common">Wheat tan spot fungus</name>
    <name type="synonym">Drechslera tritici-repentis</name>
    <dbReference type="NCBI Taxonomy" id="426418"/>
    <lineage>
        <taxon>Eukaryota</taxon>
        <taxon>Fungi</taxon>
        <taxon>Dikarya</taxon>
        <taxon>Ascomycota</taxon>
        <taxon>Pezizomycotina</taxon>
        <taxon>Dothideomycetes</taxon>
        <taxon>Pleosporomycetidae</taxon>
        <taxon>Pleosporales</taxon>
        <taxon>Pleosporineae</taxon>
        <taxon>Pleosporaceae</taxon>
        <taxon>Pyrenophora</taxon>
    </lineage>
</organism>
<dbReference type="HOGENOM" id="CLU_092498_2_0_1"/>
<dbReference type="eggNOG" id="ENOG502S0HZ">
    <property type="taxonomic scope" value="Eukaryota"/>
</dbReference>
<feature type="chain" id="PRO_5002784491" evidence="1">
    <location>
        <begin position="21"/>
        <end position="194"/>
    </location>
</feature>
<dbReference type="AlphaFoldDB" id="B2W4E3"/>
<dbReference type="Pfam" id="PF17615">
    <property type="entry name" value="C166"/>
    <property type="match status" value="1"/>
</dbReference>
<dbReference type="InParanoid" id="B2W4E3"/>
<feature type="signal peptide" evidence="1">
    <location>
        <begin position="1"/>
        <end position="20"/>
    </location>
</feature>
<evidence type="ECO:0000313" key="2">
    <source>
        <dbReference type="EMBL" id="EDU47400.1"/>
    </source>
</evidence>
<evidence type="ECO:0000313" key="3">
    <source>
        <dbReference type="Proteomes" id="UP000001471"/>
    </source>
</evidence>
<proteinExistence type="predicted"/>
<evidence type="ECO:0000256" key="1">
    <source>
        <dbReference type="SAM" id="SignalP"/>
    </source>
</evidence>
<accession>B2W4E3</accession>